<protein>
    <submittedName>
        <fullName evidence="1">Uncharacterized protein</fullName>
    </submittedName>
</protein>
<dbReference type="Proteomes" id="UP000002867">
    <property type="component" value="Segment"/>
</dbReference>
<organism evidence="1 2">
    <name type="scientific">Pseudomonas phage tf</name>
    <dbReference type="NCBI Taxonomy" id="1114179"/>
    <lineage>
        <taxon>Viruses</taxon>
        <taxon>Duplodnaviria</taxon>
        <taxon>Heunggongvirae</taxon>
        <taxon>Uroviricota</taxon>
        <taxon>Caudoviricetes</taxon>
        <taxon>Krylovvirus</taxon>
        <taxon>Krylovvirus tf</taxon>
    </lineage>
</organism>
<gene>
    <name evidence="1" type="ORF">tf_08</name>
</gene>
<accession>I2FLM9</accession>
<evidence type="ECO:0000313" key="2">
    <source>
        <dbReference type="Proteomes" id="UP000002867"/>
    </source>
</evidence>
<dbReference type="RefSeq" id="YP_006382468.1">
    <property type="nucleotide sequence ID" value="NC_017971.2"/>
</dbReference>
<dbReference type="KEGG" id="vg:12979190"/>
<name>I2FLM9_9CAUD</name>
<sequence length="78" mass="8752">MSVEFHNEMPKPVHTMANRLKKGDYVFSNFAGCPVLITSNTRGVLQGVRLDNGNLVNMGDSSYELIDVTITYRPSKEF</sequence>
<evidence type="ECO:0000313" key="1">
    <source>
        <dbReference type="EMBL" id="CCE60763.1"/>
    </source>
</evidence>
<dbReference type="EMBL" id="HE611333">
    <property type="protein sequence ID" value="CCE60763.1"/>
    <property type="molecule type" value="Genomic_DNA"/>
</dbReference>
<proteinExistence type="predicted"/>
<keyword evidence="2" id="KW-1185">Reference proteome</keyword>
<dbReference type="GeneID" id="12979190"/>
<reference evidence="1 2" key="1">
    <citation type="journal article" date="2012" name="PLoS ONE">
        <title>Genomic Analysis of Pseudomonas putida Phage tf with Localized Single-Strand DNA Interruptions.</title>
        <authorList>
            <person name="Glukhov A.S."/>
            <person name="Krutilina A.I."/>
            <person name="Shlyapnikov M.G."/>
            <person name="Severinov K."/>
            <person name="Lavysh D."/>
            <person name="Kochetkov V.V."/>
            <person name="McGrath J.W."/>
            <person name="de Leeuwe C."/>
            <person name="Shaburova O.V."/>
            <person name="Krylov V.N."/>
            <person name="Akulenko N.V."/>
            <person name="Kulakov L.A."/>
        </authorList>
    </citation>
    <scope>NUCLEOTIDE SEQUENCE [LARGE SCALE GENOMIC DNA]</scope>
</reference>